<comment type="caution">
    <text evidence="16">The sequence shown here is derived from an EMBL/GenBank/DDBJ whole genome shotgun (WGS) entry which is preliminary data.</text>
</comment>
<evidence type="ECO:0000256" key="12">
    <source>
        <dbReference type="ARBA" id="ARBA00042677"/>
    </source>
</evidence>
<feature type="region of interest" description="Disordered" evidence="13">
    <location>
        <begin position="491"/>
        <end position="610"/>
    </location>
</feature>
<keyword evidence="17" id="KW-1185">Reference proteome</keyword>
<gene>
    <name evidence="16" type="ORF">SAPIO_CDS7814</name>
</gene>
<dbReference type="Proteomes" id="UP000028545">
    <property type="component" value="Unassembled WGS sequence"/>
</dbReference>
<keyword evidence="9" id="KW-0234">DNA repair</keyword>
<dbReference type="InterPro" id="IPR011084">
    <property type="entry name" value="DRMBL"/>
</dbReference>
<comment type="similarity">
    <text evidence="2">Belongs to the DNA repair metallo-beta-lactamase (DRMBL) family.</text>
</comment>
<organism evidence="16 17">
    <name type="scientific">Pseudallescheria apiosperma</name>
    <name type="common">Scedosporium apiospermum</name>
    <dbReference type="NCBI Taxonomy" id="563466"/>
    <lineage>
        <taxon>Eukaryota</taxon>
        <taxon>Fungi</taxon>
        <taxon>Dikarya</taxon>
        <taxon>Ascomycota</taxon>
        <taxon>Pezizomycotina</taxon>
        <taxon>Sordariomycetes</taxon>
        <taxon>Hypocreomycetidae</taxon>
        <taxon>Microascales</taxon>
        <taxon>Microascaceae</taxon>
        <taxon>Scedosporium</taxon>
    </lineage>
</organism>
<proteinExistence type="inferred from homology"/>
<keyword evidence="6" id="KW-0378">Hydrolase</keyword>
<evidence type="ECO:0000259" key="15">
    <source>
        <dbReference type="Pfam" id="PF12706"/>
    </source>
</evidence>
<dbReference type="HOGENOM" id="CLU_013294_0_1_1"/>
<keyword evidence="3" id="KW-0540">Nuclease</keyword>
<dbReference type="KEGG" id="sapo:SAPIO_CDS7814"/>
<dbReference type="PANTHER" id="PTHR23240">
    <property type="entry name" value="DNA CROSS-LINK REPAIR PROTEIN PSO2/SNM1-RELATED"/>
    <property type="match status" value="1"/>
</dbReference>
<protein>
    <recommendedName>
        <fullName evidence="11">Protein artemis</fullName>
    </recommendedName>
    <alternativeName>
        <fullName evidence="12">DNA cross-link repair 1C protein</fullName>
    </alternativeName>
</protein>
<evidence type="ECO:0000256" key="5">
    <source>
        <dbReference type="ARBA" id="ARBA00022763"/>
    </source>
</evidence>
<dbReference type="GO" id="GO:0035312">
    <property type="term" value="F:5'-3' DNA exonuclease activity"/>
    <property type="evidence" value="ECO:0007669"/>
    <property type="project" value="TreeGrafter"/>
</dbReference>
<evidence type="ECO:0000256" key="4">
    <source>
        <dbReference type="ARBA" id="ARBA00022759"/>
    </source>
</evidence>
<keyword evidence="10" id="KW-0539">Nucleus</keyword>
<evidence type="ECO:0000256" key="10">
    <source>
        <dbReference type="ARBA" id="ARBA00023242"/>
    </source>
</evidence>
<dbReference type="GO" id="GO:0003684">
    <property type="term" value="F:damaged DNA binding"/>
    <property type="evidence" value="ECO:0007669"/>
    <property type="project" value="TreeGrafter"/>
</dbReference>
<keyword evidence="4" id="KW-0255">Endonuclease</keyword>
<dbReference type="OMA" id="VFYFRAW"/>
<keyword evidence="8" id="KW-0233">DNA recombination</keyword>
<evidence type="ECO:0000256" key="11">
    <source>
        <dbReference type="ARBA" id="ARBA00039759"/>
    </source>
</evidence>
<dbReference type="Pfam" id="PF12706">
    <property type="entry name" value="Lactamase_B_2"/>
    <property type="match status" value="1"/>
</dbReference>
<feature type="domain" description="Metallo-beta-lactamase" evidence="15">
    <location>
        <begin position="26"/>
        <end position="128"/>
    </location>
</feature>
<dbReference type="InterPro" id="IPR036866">
    <property type="entry name" value="RibonucZ/Hydroxyglut_hydro"/>
</dbReference>
<reference evidence="16 17" key="1">
    <citation type="journal article" date="2014" name="Genome Announc.">
        <title>Draft genome sequence of the pathogenic fungus Scedosporium apiospermum.</title>
        <authorList>
            <person name="Vandeputte P."/>
            <person name="Ghamrawi S."/>
            <person name="Rechenmann M."/>
            <person name="Iltis A."/>
            <person name="Giraud S."/>
            <person name="Fleury M."/>
            <person name="Thornton C."/>
            <person name="Delhaes L."/>
            <person name="Meyer W."/>
            <person name="Papon N."/>
            <person name="Bouchara J.P."/>
        </authorList>
    </citation>
    <scope>NUCLEOTIDE SEQUENCE [LARGE SCALE GENOMIC DNA]</scope>
    <source>
        <strain evidence="16 17">IHEM 14462</strain>
    </source>
</reference>
<feature type="compositionally biased region" description="Polar residues" evidence="13">
    <location>
        <begin position="494"/>
        <end position="511"/>
    </location>
</feature>
<evidence type="ECO:0000256" key="2">
    <source>
        <dbReference type="ARBA" id="ARBA00010304"/>
    </source>
</evidence>
<comment type="subcellular location">
    <subcellularLocation>
        <location evidence="1">Nucleus</location>
    </subcellularLocation>
</comment>
<dbReference type="Gene3D" id="3.60.15.10">
    <property type="entry name" value="Ribonuclease Z/Hydroxyacylglutathione hydrolase-like"/>
    <property type="match status" value="1"/>
</dbReference>
<feature type="compositionally biased region" description="Low complexity" evidence="13">
    <location>
        <begin position="584"/>
        <end position="602"/>
    </location>
</feature>
<evidence type="ECO:0000313" key="16">
    <source>
        <dbReference type="EMBL" id="KEZ40922.1"/>
    </source>
</evidence>
<dbReference type="GO" id="GO:0006310">
    <property type="term" value="P:DNA recombination"/>
    <property type="evidence" value="ECO:0007669"/>
    <property type="project" value="UniProtKB-KW"/>
</dbReference>
<dbReference type="GO" id="GO:0006303">
    <property type="term" value="P:double-strand break repair via nonhomologous end joining"/>
    <property type="evidence" value="ECO:0007669"/>
    <property type="project" value="TreeGrafter"/>
</dbReference>
<name>A0A084G0R0_PSEDA</name>
<sequence length="656" mass="72698">MSTFNGIISEFPDIRVDFFRYNPNHPRPLACFLSHVHSDHLAGLETLKAPFVYCSAGTREILLRLERYPCRINHARGVLEARVQTYKHLRNLLKPIPLETPTELELKPGVTVRVTLFDANHCPGSVMFRDLRSEPWFVSSIARNPNLVEYTSGIRTLDKIYLDTSFTGGLSFQTKAEGIAQLLQTVSKYPKDTIFHLQAWTFGYEDVWIALSKALKSRIHVDDYKMRIYSSLTARLPENARPGPHLHMASEAAALTGFTCGNTPHPGCLTRDENVRLHSCEKGNYCEVVKKSPVVWISPIVARLPDGADLVEMGVGGGGDDLEREAELEHLTLEEMNVLMKIITEDDAVSLEVQDRIRETLLNKTADGRNISLDLDMSSFGDKNEMNLKRAVESMLRTSLLGKTERRTLLGTASEGLPKRISFPYSRHSSYPELCHFLQAFRPRDVWPCTVNPREWLKEGISIKSLFGEHCSGDVFAHDLKMEALASQMGIHGQSVSQRSETHESQLSISSRGGKPPVSPVEQGKAPKLVTSISKADGESVSKPIEISDDSGNRDVPQIQSEVSFQEEGEASRKRNFESYARPTSAQTSQDSTASTSFSDTSVPGGSPAPSRLRIDAYNAMMRNLAGDGSGGWEAIGLISTGHNHTHAEVELGDGH</sequence>
<dbReference type="VEuPathDB" id="FungiDB:SAPIO_CDS7814"/>
<dbReference type="AlphaFoldDB" id="A0A084G0R0"/>
<dbReference type="GeneID" id="27726886"/>
<dbReference type="Pfam" id="PF07522">
    <property type="entry name" value="DRMBL"/>
    <property type="match status" value="1"/>
</dbReference>
<keyword evidence="5" id="KW-0227">DNA damage</keyword>
<dbReference type="EMBL" id="JOWA01000111">
    <property type="protein sequence ID" value="KEZ40922.1"/>
    <property type="molecule type" value="Genomic_DNA"/>
</dbReference>
<dbReference type="RefSeq" id="XP_016640721.1">
    <property type="nucleotide sequence ID" value="XM_016789604.1"/>
</dbReference>
<dbReference type="SUPFAM" id="SSF56281">
    <property type="entry name" value="Metallo-hydrolase/oxidoreductase"/>
    <property type="match status" value="1"/>
</dbReference>
<evidence type="ECO:0000256" key="13">
    <source>
        <dbReference type="SAM" id="MobiDB-lite"/>
    </source>
</evidence>
<accession>A0A084G0R0</accession>
<dbReference type="InterPro" id="IPR001279">
    <property type="entry name" value="Metallo-B-lactamas"/>
</dbReference>
<evidence type="ECO:0000256" key="9">
    <source>
        <dbReference type="ARBA" id="ARBA00023204"/>
    </source>
</evidence>
<dbReference type="GO" id="GO:0036297">
    <property type="term" value="P:interstrand cross-link repair"/>
    <property type="evidence" value="ECO:0007669"/>
    <property type="project" value="TreeGrafter"/>
</dbReference>
<dbReference type="OrthoDB" id="5561659at2759"/>
<feature type="domain" description="DNA repair metallo-beta-lactamase" evidence="14">
    <location>
        <begin position="422"/>
        <end position="453"/>
    </location>
</feature>
<evidence type="ECO:0000256" key="7">
    <source>
        <dbReference type="ARBA" id="ARBA00022839"/>
    </source>
</evidence>
<keyword evidence="7" id="KW-0269">Exonuclease</keyword>
<evidence type="ECO:0000259" key="14">
    <source>
        <dbReference type="Pfam" id="PF07522"/>
    </source>
</evidence>
<dbReference type="GO" id="GO:0004519">
    <property type="term" value="F:endonuclease activity"/>
    <property type="evidence" value="ECO:0007669"/>
    <property type="project" value="UniProtKB-KW"/>
</dbReference>
<evidence type="ECO:0000256" key="1">
    <source>
        <dbReference type="ARBA" id="ARBA00004123"/>
    </source>
</evidence>
<dbReference type="PANTHER" id="PTHR23240:SF8">
    <property type="entry name" value="PROTEIN ARTEMIS"/>
    <property type="match status" value="1"/>
</dbReference>
<evidence type="ECO:0000313" key="17">
    <source>
        <dbReference type="Proteomes" id="UP000028545"/>
    </source>
</evidence>
<evidence type="ECO:0000256" key="6">
    <source>
        <dbReference type="ARBA" id="ARBA00022801"/>
    </source>
</evidence>
<evidence type="ECO:0000256" key="3">
    <source>
        <dbReference type="ARBA" id="ARBA00022722"/>
    </source>
</evidence>
<evidence type="ECO:0000256" key="8">
    <source>
        <dbReference type="ARBA" id="ARBA00023172"/>
    </source>
</evidence>
<dbReference type="GO" id="GO:0000723">
    <property type="term" value="P:telomere maintenance"/>
    <property type="evidence" value="ECO:0007669"/>
    <property type="project" value="TreeGrafter"/>
</dbReference>
<dbReference type="GO" id="GO:0005634">
    <property type="term" value="C:nucleus"/>
    <property type="evidence" value="ECO:0007669"/>
    <property type="project" value="UniProtKB-SubCell"/>
</dbReference>